<protein>
    <submittedName>
        <fullName evidence="2">Uncharacterized protein</fullName>
    </submittedName>
</protein>
<organism evidence="2 3">
    <name type="scientific">Pseudoalteromonas aurantia 208</name>
    <dbReference type="NCBI Taxonomy" id="1314867"/>
    <lineage>
        <taxon>Bacteria</taxon>
        <taxon>Pseudomonadati</taxon>
        <taxon>Pseudomonadota</taxon>
        <taxon>Gammaproteobacteria</taxon>
        <taxon>Alteromonadales</taxon>
        <taxon>Pseudoalteromonadaceae</taxon>
        <taxon>Pseudoalteromonas</taxon>
    </lineage>
</organism>
<reference evidence="2 3" key="1">
    <citation type="submission" date="2015-03" db="EMBL/GenBank/DDBJ databases">
        <title>Genome sequence of Pseudoalteromonas aurantia.</title>
        <authorList>
            <person name="Xie B.-B."/>
            <person name="Rong J.-C."/>
            <person name="Qin Q.-L."/>
            <person name="Zhang Y.-Z."/>
        </authorList>
    </citation>
    <scope>NUCLEOTIDE SEQUENCE [LARGE SCALE GENOMIC DNA]</scope>
    <source>
        <strain evidence="2 3">208</strain>
    </source>
</reference>
<dbReference type="Proteomes" id="UP000615755">
    <property type="component" value="Unassembled WGS sequence"/>
</dbReference>
<keyword evidence="1" id="KW-0472">Membrane</keyword>
<evidence type="ECO:0000256" key="1">
    <source>
        <dbReference type="SAM" id="Phobius"/>
    </source>
</evidence>
<accession>A0ABR9EBN9</accession>
<keyword evidence="3" id="KW-1185">Reference proteome</keyword>
<dbReference type="RefSeq" id="WP_192507698.1">
    <property type="nucleotide sequence ID" value="NZ_AQGV01000012.1"/>
</dbReference>
<feature type="transmembrane region" description="Helical" evidence="1">
    <location>
        <begin position="75"/>
        <end position="97"/>
    </location>
</feature>
<evidence type="ECO:0000313" key="2">
    <source>
        <dbReference type="EMBL" id="MBE0368415.1"/>
    </source>
</evidence>
<proteinExistence type="predicted"/>
<comment type="caution">
    <text evidence="2">The sequence shown here is derived from an EMBL/GenBank/DDBJ whole genome shotgun (WGS) entry which is preliminary data.</text>
</comment>
<keyword evidence="1" id="KW-0812">Transmembrane</keyword>
<gene>
    <name evidence="2" type="ORF">PAUR_a2009</name>
</gene>
<dbReference type="EMBL" id="AQGV01000012">
    <property type="protein sequence ID" value="MBE0368415.1"/>
    <property type="molecule type" value="Genomic_DNA"/>
</dbReference>
<keyword evidence="1" id="KW-1133">Transmembrane helix</keyword>
<evidence type="ECO:0000313" key="3">
    <source>
        <dbReference type="Proteomes" id="UP000615755"/>
    </source>
</evidence>
<sequence length="101" mass="11520">MSTEQVPWVKTASETYEDCIVGNREGLLQLKDAIDKAIQEDSVSPEFKSDFISVVCTKEEWDCTEASNIPAWQELLFKVLCVGWLLILPIIGIFTVIKWLR</sequence>
<name>A0ABR9EBN9_9GAMM</name>